<dbReference type="GO" id="GO:0003887">
    <property type="term" value="F:DNA-directed DNA polymerase activity"/>
    <property type="evidence" value="ECO:0007669"/>
    <property type="project" value="UniProtKB-KW"/>
</dbReference>
<dbReference type="EMBL" id="LT630450">
    <property type="protein sequence ID" value="SFV72943.1"/>
    <property type="molecule type" value="Genomic_DNA"/>
</dbReference>
<comment type="catalytic activity">
    <reaction evidence="7">
        <text>DNA(n) + a 2'-deoxyribonucleoside 5'-triphosphate = DNA(n+1) + diphosphate</text>
        <dbReference type="Rhea" id="RHEA:22508"/>
        <dbReference type="Rhea" id="RHEA-COMP:17339"/>
        <dbReference type="Rhea" id="RHEA-COMP:17340"/>
        <dbReference type="ChEBI" id="CHEBI:33019"/>
        <dbReference type="ChEBI" id="CHEBI:61560"/>
        <dbReference type="ChEBI" id="CHEBI:173112"/>
        <dbReference type="EC" id="2.7.7.7"/>
    </reaction>
</comment>
<evidence type="ECO:0000313" key="8">
    <source>
        <dbReference type="EMBL" id="SFV72943.1"/>
    </source>
</evidence>
<dbReference type="PANTHER" id="PTHR34388">
    <property type="entry name" value="DNA POLYMERASE III SUBUNIT DELTA"/>
    <property type="match status" value="1"/>
</dbReference>
<dbReference type="Gene3D" id="1.10.8.60">
    <property type="match status" value="1"/>
</dbReference>
<keyword evidence="3" id="KW-0548">Nucleotidyltransferase</keyword>
<keyword evidence="4" id="KW-0235">DNA replication</keyword>
<dbReference type="InterPro" id="IPR005790">
    <property type="entry name" value="DNA_polIII_delta"/>
</dbReference>
<dbReference type="NCBIfam" id="TIGR01128">
    <property type="entry name" value="holA"/>
    <property type="match status" value="1"/>
</dbReference>
<evidence type="ECO:0000313" key="9">
    <source>
        <dbReference type="Proteomes" id="UP000186323"/>
    </source>
</evidence>
<dbReference type="RefSeq" id="WP_072334053.1">
    <property type="nucleotide sequence ID" value="NZ_DBGALU010000038.1"/>
</dbReference>
<dbReference type="InterPro" id="IPR008921">
    <property type="entry name" value="DNA_pol3_clamp-load_cplx_C"/>
</dbReference>
<dbReference type="EC" id="2.7.7.7" evidence="1"/>
<proteinExistence type="inferred from homology"/>
<dbReference type="AlphaFoldDB" id="A0A1K1LE21"/>
<dbReference type="GO" id="GO:0006261">
    <property type="term" value="P:DNA-templated DNA replication"/>
    <property type="evidence" value="ECO:0007669"/>
    <property type="project" value="TreeGrafter"/>
</dbReference>
<dbReference type="KEGG" id="dpg:DESPIGER_1080"/>
<protein>
    <recommendedName>
        <fullName evidence="1">DNA-directed DNA polymerase</fullName>
        <ecNumber evidence="1">2.7.7.7</ecNumber>
    </recommendedName>
</protein>
<sequence>MPRPGFSFLVCPDSRLLQARLEALVSAQGGSSRWERHVHWGDEEPSPRFWEQLTLQGLFGTPRLLVVRQAHLWPAAVWKKISAALARPSEQCWPFFCLEVPWEKGQPKIPAHIAKLRCLGFADQQGWIWRSEGLSERSLKKYVRDRAQALGIPFEADAFEQFCTSVPPDAQAVENELEKLLLLRPAADGQAMPWSVTTDMLATSSWAPECNIFACIRHMEAGNLAAVWKELARGRKDVEGLLFPLLSLLAREFRQLWQACAGEKVRFHPSEASAKQQLARRLGPAALARCLGMVMDAELAVKSGRCTPEQSLDKLATDLVALFAAARR</sequence>
<evidence type="ECO:0000256" key="4">
    <source>
        <dbReference type="ARBA" id="ARBA00022705"/>
    </source>
</evidence>
<reference evidence="9" key="1">
    <citation type="submission" date="2016-10" db="EMBL/GenBank/DDBJ databases">
        <authorList>
            <person name="Wegmann U."/>
        </authorList>
    </citation>
    <scope>NUCLEOTIDE SEQUENCE [LARGE SCALE GENOMIC DNA]</scope>
</reference>
<gene>
    <name evidence="8" type="ORF">DESPIGER_1080</name>
</gene>
<keyword evidence="5" id="KW-0239">DNA-directed DNA polymerase</keyword>
<evidence type="ECO:0000256" key="5">
    <source>
        <dbReference type="ARBA" id="ARBA00022932"/>
    </source>
</evidence>
<evidence type="ECO:0000256" key="3">
    <source>
        <dbReference type="ARBA" id="ARBA00022695"/>
    </source>
</evidence>
<dbReference type="PANTHER" id="PTHR34388:SF1">
    <property type="entry name" value="DNA POLYMERASE III SUBUNIT DELTA"/>
    <property type="match status" value="1"/>
</dbReference>
<organism evidence="8 9">
    <name type="scientific">Desulfovibrio piger</name>
    <dbReference type="NCBI Taxonomy" id="901"/>
    <lineage>
        <taxon>Bacteria</taxon>
        <taxon>Pseudomonadati</taxon>
        <taxon>Thermodesulfobacteriota</taxon>
        <taxon>Desulfovibrionia</taxon>
        <taxon>Desulfovibrionales</taxon>
        <taxon>Desulfovibrionaceae</taxon>
        <taxon>Desulfovibrio</taxon>
    </lineage>
</organism>
<dbReference type="GO" id="GO:0009360">
    <property type="term" value="C:DNA polymerase III complex"/>
    <property type="evidence" value="ECO:0007669"/>
    <property type="project" value="TreeGrafter"/>
</dbReference>
<keyword evidence="2" id="KW-0808">Transferase</keyword>
<evidence type="ECO:0000256" key="2">
    <source>
        <dbReference type="ARBA" id="ARBA00022679"/>
    </source>
</evidence>
<name>A0A1K1LE21_9BACT</name>
<evidence type="ECO:0000256" key="6">
    <source>
        <dbReference type="ARBA" id="ARBA00034754"/>
    </source>
</evidence>
<evidence type="ECO:0000256" key="1">
    <source>
        <dbReference type="ARBA" id="ARBA00012417"/>
    </source>
</evidence>
<dbReference type="SUPFAM" id="SSF48019">
    <property type="entry name" value="post-AAA+ oligomerization domain-like"/>
    <property type="match status" value="1"/>
</dbReference>
<keyword evidence="9" id="KW-1185">Reference proteome</keyword>
<dbReference type="GO" id="GO:0003677">
    <property type="term" value="F:DNA binding"/>
    <property type="evidence" value="ECO:0007669"/>
    <property type="project" value="InterPro"/>
</dbReference>
<dbReference type="Proteomes" id="UP000186323">
    <property type="component" value="Chromosome I"/>
</dbReference>
<dbReference type="OrthoDB" id="5443838at2"/>
<comment type="similarity">
    <text evidence="6">Belongs to the DNA polymerase HolA subunit family.</text>
</comment>
<dbReference type="Gene3D" id="1.20.272.10">
    <property type="match status" value="1"/>
</dbReference>
<evidence type="ECO:0000256" key="7">
    <source>
        <dbReference type="ARBA" id="ARBA00049244"/>
    </source>
</evidence>
<accession>A0A1K1LE21</accession>
<dbReference type="InterPro" id="IPR027417">
    <property type="entry name" value="P-loop_NTPase"/>
</dbReference>
<dbReference type="SUPFAM" id="SSF52540">
    <property type="entry name" value="P-loop containing nucleoside triphosphate hydrolases"/>
    <property type="match status" value="1"/>
</dbReference>